<feature type="chain" id="PRO_5036262859" description="Sodefrin-like factor" evidence="1">
    <location>
        <begin position="21"/>
        <end position="196"/>
    </location>
</feature>
<reference evidence="2" key="1">
    <citation type="submission" date="2021-05" db="EMBL/GenBank/DDBJ databases">
        <authorList>
            <person name="Alioto T."/>
            <person name="Alioto T."/>
            <person name="Gomez Garrido J."/>
        </authorList>
    </citation>
    <scope>NUCLEOTIDE SEQUENCE</scope>
</reference>
<evidence type="ECO:0008006" key="3">
    <source>
        <dbReference type="Google" id="ProtNLM"/>
    </source>
</evidence>
<name>A0A8D9BDA6_9HEMI</name>
<organism evidence="2">
    <name type="scientific">Cacopsylla melanoneura</name>
    <dbReference type="NCBI Taxonomy" id="428564"/>
    <lineage>
        <taxon>Eukaryota</taxon>
        <taxon>Metazoa</taxon>
        <taxon>Ecdysozoa</taxon>
        <taxon>Arthropoda</taxon>
        <taxon>Hexapoda</taxon>
        <taxon>Insecta</taxon>
        <taxon>Pterygota</taxon>
        <taxon>Neoptera</taxon>
        <taxon>Paraneoptera</taxon>
        <taxon>Hemiptera</taxon>
        <taxon>Sternorrhyncha</taxon>
        <taxon>Psylloidea</taxon>
        <taxon>Psyllidae</taxon>
        <taxon>Psyllinae</taxon>
        <taxon>Cacopsylla</taxon>
    </lineage>
</organism>
<protein>
    <recommendedName>
        <fullName evidence="3">Sodefrin-like factor</fullName>
    </recommendedName>
</protein>
<proteinExistence type="predicted"/>
<keyword evidence="1" id="KW-0732">Signal</keyword>
<dbReference type="EMBL" id="HBUF01297572">
    <property type="protein sequence ID" value="CAG6690445.1"/>
    <property type="molecule type" value="Transcribed_RNA"/>
</dbReference>
<evidence type="ECO:0000256" key="1">
    <source>
        <dbReference type="SAM" id="SignalP"/>
    </source>
</evidence>
<accession>A0A8D9BDA6</accession>
<sequence>MQLLMLTIVLTLSLTNRTFGYIRNNLTCYDCTTVYTGDACHVVTRLTPRTTVYNDQKNQMLFCRFYTPYYHEAGGYPPIKRDIQKHRYFPHYDNYNALCLCSNGTIPVKCRNCAVCQRDLCNTGFHTFKNHDVDGFTGNGSLETTGVTRYDQPVIGTLINLYQDYVLKIPRNIYRWFKPVLKQRMTVPKERRFTYT</sequence>
<dbReference type="AlphaFoldDB" id="A0A8D9BDA6"/>
<evidence type="ECO:0000313" key="2">
    <source>
        <dbReference type="EMBL" id="CAG6783109.1"/>
    </source>
</evidence>
<feature type="signal peptide" evidence="1">
    <location>
        <begin position="1"/>
        <end position="20"/>
    </location>
</feature>
<dbReference type="EMBL" id="HBUF01630556">
    <property type="protein sequence ID" value="CAG6783109.1"/>
    <property type="molecule type" value="Transcribed_RNA"/>
</dbReference>